<protein>
    <submittedName>
        <fullName evidence="2">Uncharacterized protein</fullName>
    </submittedName>
</protein>
<reference evidence="2 3" key="1">
    <citation type="submission" date="2018-11" db="EMBL/GenBank/DDBJ databases">
        <title>Genome sequence of Saitozyma podzolica DSM 27192.</title>
        <authorList>
            <person name="Aliyu H."/>
            <person name="Gorte O."/>
            <person name="Ochsenreither K."/>
        </authorList>
    </citation>
    <scope>NUCLEOTIDE SEQUENCE [LARGE SCALE GENOMIC DNA]</scope>
    <source>
        <strain evidence="2 3">DSM 27192</strain>
    </source>
</reference>
<comment type="caution">
    <text evidence="2">The sequence shown here is derived from an EMBL/GenBank/DDBJ whole genome shotgun (WGS) entry which is preliminary data.</text>
</comment>
<feature type="region of interest" description="Disordered" evidence="1">
    <location>
        <begin position="477"/>
        <end position="555"/>
    </location>
</feature>
<dbReference type="Proteomes" id="UP000279259">
    <property type="component" value="Unassembled WGS sequence"/>
</dbReference>
<dbReference type="AlphaFoldDB" id="A0A427YSU0"/>
<dbReference type="OrthoDB" id="10592733at2759"/>
<gene>
    <name evidence="2" type="ORF">EHS25_004021</name>
</gene>
<organism evidence="2 3">
    <name type="scientific">Saitozyma podzolica</name>
    <dbReference type="NCBI Taxonomy" id="1890683"/>
    <lineage>
        <taxon>Eukaryota</taxon>
        <taxon>Fungi</taxon>
        <taxon>Dikarya</taxon>
        <taxon>Basidiomycota</taxon>
        <taxon>Agaricomycotina</taxon>
        <taxon>Tremellomycetes</taxon>
        <taxon>Tremellales</taxon>
        <taxon>Trimorphomycetaceae</taxon>
        <taxon>Saitozyma</taxon>
    </lineage>
</organism>
<evidence type="ECO:0000313" key="3">
    <source>
        <dbReference type="Proteomes" id="UP000279259"/>
    </source>
</evidence>
<evidence type="ECO:0000256" key="1">
    <source>
        <dbReference type="SAM" id="MobiDB-lite"/>
    </source>
</evidence>
<feature type="region of interest" description="Disordered" evidence="1">
    <location>
        <begin position="433"/>
        <end position="459"/>
    </location>
</feature>
<sequence>MFSMVPDEVDPRAVRGKTFFFERVHRHNTEEGRRRKHLTEVVKRGGATVRHGWDANQTAQPHTHFRIVGSSVPPESQRAPGWTYFTQWQLGAYLFNSDVQIAVFNALRLNIPPRLPLSDGEMRRVVARNTPIPVPLYRASREFTLSAGRETGRRGFPAWLIQSGLVDVHDPAFGLRPNAYYRPSAPTQSRVGGDSTPEEGQAGSAEGSSQASPLRSIKSWGGGSRWKLSPITAFATHPPTTMATLFHALSGAVTGKVFLFDGTMKGWEVMEEVIRRRAGIIRVEWDPEERAQGDTHYHIARPSTGGRPGWKHLTPRQLIAHLVNDGAQAAIHRALHMELPRPLPQSAHEMAFIIVMNTPLTFDAYQACIAFSPVESCIREFDFLAWFPIHELKGAPVTARLSEKQDGKTISTAQYFFKLLSTEDEENEWIIHPPVPFPRNRPRPNRSRGARITTLTDSDTSVEHVKVEDLAPVSQNVRSPTPMVIDPPTAPTAPNAPTSPAASAASAAPAAPAEETEAVREVRKGMNHLHLGKRSRGSLSTSSYPASKHVRKDED</sequence>
<keyword evidence="3" id="KW-1185">Reference proteome</keyword>
<feature type="compositionally biased region" description="Basic residues" evidence="1">
    <location>
        <begin position="440"/>
        <end position="449"/>
    </location>
</feature>
<feature type="compositionally biased region" description="Low complexity" evidence="1">
    <location>
        <begin position="198"/>
        <end position="212"/>
    </location>
</feature>
<accession>A0A427YSU0</accession>
<feature type="compositionally biased region" description="Low complexity" evidence="1">
    <location>
        <begin position="492"/>
        <end position="513"/>
    </location>
</feature>
<evidence type="ECO:0000313" key="2">
    <source>
        <dbReference type="EMBL" id="RSH94218.1"/>
    </source>
</evidence>
<name>A0A427YSU0_9TREE</name>
<dbReference type="EMBL" id="RSCD01000002">
    <property type="protein sequence ID" value="RSH94218.1"/>
    <property type="molecule type" value="Genomic_DNA"/>
</dbReference>
<feature type="compositionally biased region" description="Basic residues" evidence="1">
    <location>
        <begin position="525"/>
        <end position="536"/>
    </location>
</feature>
<feature type="region of interest" description="Disordered" evidence="1">
    <location>
        <begin position="179"/>
        <end position="216"/>
    </location>
</feature>
<proteinExistence type="predicted"/>